<organism evidence="1 2">
    <name type="scientific">Globodera pallida</name>
    <name type="common">Potato cyst nematode worm</name>
    <name type="synonym">Heterodera pallida</name>
    <dbReference type="NCBI Taxonomy" id="36090"/>
    <lineage>
        <taxon>Eukaryota</taxon>
        <taxon>Metazoa</taxon>
        <taxon>Ecdysozoa</taxon>
        <taxon>Nematoda</taxon>
        <taxon>Chromadorea</taxon>
        <taxon>Rhabditida</taxon>
        <taxon>Tylenchina</taxon>
        <taxon>Tylenchomorpha</taxon>
        <taxon>Tylenchoidea</taxon>
        <taxon>Heteroderidae</taxon>
        <taxon>Heteroderinae</taxon>
        <taxon>Globodera</taxon>
    </lineage>
</organism>
<evidence type="ECO:0000313" key="1">
    <source>
        <dbReference type="Proteomes" id="UP000050741"/>
    </source>
</evidence>
<dbReference type="Proteomes" id="UP000050741">
    <property type="component" value="Unassembled WGS sequence"/>
</dbReference>
<proteinExistence type="predicted"/>
<evidence type="ECO:0000313" key="2">
    <source>
        <dbReference type="WBParaSite" id="GPLIN_000122200"/>
    </source>
</evidence>
<dbReference type="InterPro" id="IPR013083">
    <property type="entry name" value="Znf_RING/FYVE/PHD"/>
</dbReference>
<dbReference type="Gene3D" id="3.30.40.10">
    <property type="entry name" value="Zinc/RING finger domain, C3HC4 (zinc finger)"/>
    <property type="match status" value="1"/>
</dbReference>
<name>A0A183BKU1_GLOPA</name>
<reference evidence="2" key="3">
    <citation type="submission" date="2016-06" db="UniProtKB">
        <authorList>
            <consortium name="WormBaseParasite"/>
        </authorList>
    </citation>
    <scope>IDENTIFICATION</scope>
</reference>
<reference evidence="1" key="1">
    <citation type="submission" date="2013-12" db="EMBL/GenBank/DDBJ databases">
        <authorList>
            <person name="Aslett M."/>
        </authorList>
    </citation>
    <scope>NUCLEOTIDE SEQUENCE [LARGE SCALE GENOMIC DNA]</scope>
    <source>
        <strain evidence="1">Lindley</strain>
    </source>
</reference>
<protein>
    <submittedName>
        <fullName evidence="2">CNOT1_CAF1_bind domain-containing protein</fullName>
    </submittedName>
</protein>
<dbReference type="AlphaFoldDB" id="A0A183BKU1"/>
<keyword evidence="1" id="KW-1185">Reference proteome</keyword>
<dbReference type="WBParaSite" id="GPLIN_000122200">
    <property type="protein sequence ID" value="GPLIN_000122200"/>
    <property type="gene ID" value="GPLIN_000122200"/>
</dbReference>
<sequence>MIFVAKSNEPKKFLMEAFGQWINTSEQLSNEKGQIIYFWIEVFAKRFFSQSYQWPEQDHDLFHQIGTLLVKAKDEQHLTLDKIVRIKGLKKLLDNICFGLFEATVDCRHLMPWHDQLCARGEFQTVAVRPQSPVSVAKRKCSHVLDLNAVPDEGQPETSTTKTCVICLDKERYIAFSPCGHLI</sequence>
<reference evidence="1" key="2">
    <citation type="submission" date="2014-05" db="EMBL/GenBank/DDBJ databases">
        <title>The genome and life-stage specific transcriptomes of Globodera pallida elucidate key aspects of plant parasitism by a cyst nematode.</title>
        <authorList>
            <person name="Cotton J.A."/>
            <person name="Lilley C.J."/>
            <person name="Jones L.M."/>
            <person name="Kikuchi T."/>
            <person name="Reid A.J."/>
            <person name="Thorpe P."/>
            <person name="Tsai I.J."/>
            <person name="Beasley H."/>
            <person name="Blok V."/>
            <person name="Cock P.J.A."/>
            <person name="Van den Akker S.E."/>
            <person name="Holroyd N."/>
            <person name="Hunt M."/>
            <person name="Mantelin S."/>
            <person name="Naghra H."/>
            <person name="Pain A."/>
            <person name="Palomares-Rius J.E."/>
            <person name="Zarowiecki M."/>
            <person name="Berriman M."/>
            <person name="Jones J.T."/>
            <person name="Urwin P.E."/>
        </authorList>
    </citation>
    <scope>NUCLEOTIDE SEQUENCE [LARGE SCALE GENOMIC DNA]</scope>
    <source>
        <strain evidence="1">Lindley</strain>
    </source>
</reference>
<accession>A0A183BKU1</accession>